<evidence type="ECO:0000313" key="3">
    <source>
        <dbReference type="EMBL" id="KAG5642683.1"/>
    </source>
</evidence>
<dbReference type="OrthoDB" id="2447803at2759"/>
<organism evidence="3 4">
    <name type="scientific">Asterophora parasitica</name>
    <dbReference type="NCBI Taxonomy" id="117018"/>
    <lineage>
        <taxon>Eukaryota</taxon>
        <taxon>Fungi</taxon>
        <taxon>Dikarya</taxon>
        <taxon>Basidiomycota</taxon>
        <taxon>Agaricomycotina</taxon>
        <taxon>Agaricomycetes</taxon>
        <taxon>Agaricomycetidae</taxon>
        <taxon>Agaricales</taxon>
        <taxon>Tricholomatineae</taxon>
        <taxon>Lyophyllaceae</taxon>
        <taxon>Asterophora</taxon>
    </lineage>
</organism>
<accession>A0A9P7G313</accession>
<evidence type="ECO:0000313" key="4">
    <source>
        <dbReference type="Proteomes" id="UP000775547"/>
    </source>
</evidence>
<gene>
    <name evidence="3" type="ORF">DXG03_002341</name>
</gene>
<dbReference type="PANTHER" id="PTHR38926">
    <property type="entry name" value="F-BOX DOMAIN CONTAINING PROTEIN, EXPRESSED"/>
    <property type="match status" value="1"/>
</dbReference>
<keyword evidence="1" id="KW-0732">Signal</keyword>
<dbReference type="InterPro" id="IPR032675">
    <property type="entry name" value="LRR_dom_sf"/>
</dbReference>
<dbReference type="Proteomes" id="UP000775547">
    <property type="component" value="Unassembled WGS sequence"/>
</dbReference>
<dbReference type="EMBL" id="JABCKV010000166">
    <property type="protein sequence ID" value="KAG5642683.1"/>
    <property type="molecule type" value="Genomic_DNA"/>
</dbReference>
<dbReference type="InterPro" id="IPR036047">
    <property type="entry name" value="F-box-like_dom_sf"/>
</dbReference>
<keyword evidence="4" id="KW-1185">Reference proteome</keyword>
<dbReference type="PANTHER" id="PTHR38926:SF72">
    <property type="entry name" value="IM:7136021-RELATED"/>
    <property type="match status" value="1"/>
</dbReference>
<feature type="chain" id="PRO_5040364706" description="F-box domain-containing protein" evidence="1">
    <location>
        <begin position="22"/>
        <end position="538"/>
    </location>
</feature>
<dbReference type="Gene3D" id="3.80.10.10">
    <property type="entry name" value="Ribonuclease Inhibitor"/>
    <property type="match status" value="1"/>
</dbReference>
<dbReference type="InterPro" id="IPR001810">
    <property type="entry name" value="F-box_dom"/>
</dbReference>
<evidence type="ECO:0000256" key="1">
    <source>
        <dbReference type="SAM" id="SignalP"/>
    </source>
</evidence>
<reference evidence="3" key="1">
    <citation type="submission" date="2020-07" db="EMBL/GenBank/DDBJ databases">
        <authorList>
            <person name="Nieuwenhuis M."/>
            <person name="Van De Peppel L.J.J."/>
        </authorList>
    </citation>
    <scope>NUCLEOTIDE SEQUENCE</scope>
    <source>
        <strain evidence="3">AP01</strain>
        <tissue evidence="3">Mycelium</tissue>
    </source>
</reference>
<proteinExistence type="predicted"/>
<sequence>MMHHALIISDVLGFIFKFTDTSTNVACARVCKAWQENVLDVLWNRVDRLDRLLRLVGPMEEINSYLTFVQSHISNDRWERFTFYANLVRYLEVTDRPPEIHHQSFSTLAITRPVLHILPNLTHLTWKKDPSSPPSSLFLCLLFLNPGLKSLSVETGRGSEQGDLFAIGNFFNDVVHRSPCIENLEFRSKMLFRDIGPCLSKFFIGLRCLKTVLLSDTLLTSDVITALAKCPLLESVRMIPMFDSFGTDEGEDVRNFIPVIEHGAFPQLQEMEIRAHLWNVVSLLQSEFPAGRLWRLVVRTLIMEDNASIAAFFTQVAEACHGLEVLALSVQKGSIEDDSENYTFASLQPILRCTSLTAFTLKLPLPLDIDDTEASLIASAWPRGRHLILNPFPTSKRPTRKHITLDALMAFAQCCPEIQSLGLFILPSFISQSPDRKVMPKLDSLKLGLSGVLYTVENLALFLADITPLTCSVTGASYLHDIDSAEAHRVARVKWRKVIALLPTLRSIHAQYQTRLRALEAEVHRLSLLAASATMIEA</sequence>
<dbReference type="AlphaFoldDB" id="A0A9P7G313"/>
<name>A0A9P7G313_9AGAR</name>
<evidence type="ECO:0000259" key="2">
    <source>
        <dbReference type="Pfam" id="PF12937"/>
    </source>
</evidence>
<feature type="domain" description="F-box" evidence="2">
    <location>
        <begin position="10"/>
        <end position="47"/>
    </location>
</feature>
<dbReference type="SUPFAM" id="SSF81383">
    <property type="entry name" value="F-box domain"/>
    <property type="match status" value="1"/>
</dbReference>
<feature type="signal peptide" evidence="1">
    <location>
        <begin position="1"/>
        <end position="21"/>
    </location>
</feature>
<dbReference type="Pfam" id="PF12937">
    <property type="entry name" value="F-box-like"/>
    <property type="match status" value="1"/>
</dbReference>
<dbReference type="SUPFAM" id="SSF52047">
    <property type="entry name" value="RNI-like"/>
    <property type="match status" value="1"/>
</dbReference>
<comment type="caution">
    <text evidence="3">The sequence shown here is derived from an EMBL/GenBank/DDBJ whole genome shotgun (WGS) entry which is preliminary data.</text>
</comment>
<reference evidence="3" key="2">
    <citation type="submission" date="2021-10" db="EMBL/GenBank/DDBJ databases">
        <title>Phylogenomics reveals ancestral predisposition of the termite-cultivated fungus Termitomyces towards a domesticated lifestyle.</title>
        <authorList>
            <person name="Auxier B."/>
            <person name="Grum-Grzhimaylo A."/>
            <person name="Cardenas M.E."/>
            <person name="Lodge J.D."/>
            <person name="Laessoe T."/>
            <person name="Pedersen O."/>
            <person name="Smith M.E."/>
            <person name="Kuyper T.W."/>
            <person name="Franco-Molano E.A."/>
            <person name="Baroni T.J."/>
            <person name="Aanen D.K."/>
        </authorList>
    </citation>
    <scope>NUCLEOTIDE SEQUENCE</scope>
    <source>
        <strain evidence="3">AP01</strain>
        <tissue evidence="3">Mycelium</tissue>
    </source>
</reference>
<protein>
    <recommendedName>
        <fullName evidence="2">F-box domain-containing protein</fullName>
    </recommendedName>
</protein>